<name>A0A9D4Q3C4_RHISA</name>
<organism evidence="2 3">
    <name type="scientific">Rhipicephalus sanguineus</name>
    <name type="common">Brown dog tick</name>
    <name type="synonym">Ixodes sanguineus</name>
    <dbReference type="NCBI Taxonomy" id="34632"/>
    <lineage>
        <taxon>Eukaryota</taxon>
        <taxon>Metazoa</taxon>
        <taxon>Ecdysozoa</taxon>
        <taxon>Arthropoda</taxon>
        <taxon>Chelicerata</taxon>
        <taxon>Arachnida</taxon>
        <taxon>Acari</taxon>
        <taxon>Parasitiformes</taxon>
        <taxon>Ixodida</taxon>
        <taxon>Ixodoidea</taxon>
        <taxon>Ixodidae</taxon>
        <taxon>Rhipicephalinae</taxon>
        <taxon>Rhipicephalus</taxon>
        <taxon>Rhipicephalus</taxon>
    </lineage>
</organism>
<feature type="compositionally biased region" description="Low complexity" evidence="1">
    <location>
        <begin position="63"/>
        <end position="75"/>
    </location>
</feature>
<accession>A0A9D4Q3C4</accession>
<feature type="region of interest" description="Disordered" evidence="1">
    <location>
        <begin position="63"/>
        <end position="102"/>
    </location>
</feature>
<comment type="caution">
    <text evidence="2">The sequence shown here is derived from an EMBL/GenBank/DDBJ whole genome shotgun (WGS) entry which is preliminary data.</text>
</comment>
<reference evidence="2" key="2">
    <citation type="submission" date="2021-09" db="EMBL/GenBank/DDBJ databases">
        <authorList>
            <person name="Jia N."/>
            <person name="Wang J."/>
            <person name="Shi W."/>
            <person name="Du L."/>
            <person name="Sun Y."/>
            <person name="Zhan W."/>
            <person name="Jiang J."/>
            <person name="Wang Q."/>
            <person name="Zhang B."/>
            <person name="Ji P."/>
            <person name="Sakyi L.B."/>
            <person name="Cui X."/>
            <person name="Yuan T."/>
            <person name="Jiang B."/>
            <person name="Yang W."/>
            <person name="Lam T.T.-Y."/>
            <person name="Chang Q."/>
            <person name="Ding S."/>
            <person name="Wang X."/>
            <person name="Zhu J."/>
            <person name="Ruan X."/>
            <person name="Zhao L."/>
            <person name="Wei J."/>
            <person name="Que T."/>
            <person name="Du C."/>
            <person name="Cheng J."/>
            <person name="Dai P."/>
            <person name="Han X."/>
            <person name="Huang E."/>
            <person name="Gao Y."/>
            <person name="Liu J."/>
            <person name="Shao H."/>
            <person name="Ye R."/>
            <person name="Li L."/>
            <person name="Wei W."/>
            <person name="Wang X."/>
            <person name="Wang C."/>
            <person name="Huo Q."/>
            <person name="Li W."/>
            <person name="Guo W."/>
            <person name="Chen H."/>
            <person name="Chen S."/>
            <person name="Zhou L."/>
            <person name="Zhou L."/>
            <person name="Ni X."/>
            <person name="Tian J."/>
            <person name="Zhou Y."/>
            <person name="Sheng Y."/>
            <person name="Liu T."/>
            <person name="Pan Y."/>
            <person name="Xia L."/>
            <person name="Li J."/>
            <person name="Zhao F."/>
            <person name="Cao W."/>
        </authorList>
    </citation>
    <scope>NUCLEOTIDE SEQUENCE</scope>
    <source>
        <strain evidence="2">Rsan-2018</strain>
        <tissue evidence="2">Larvae</tissue>
    </source>
</reference>
<proteinExistence type="predicted"/>
<evidence type="ECO:0000313" key="3">
    <source>
        <dbReference type="Proteomes" id="UP000821837"/>
    </source>
</evidence>
<sequence>MTRLISTKALGPIPKSPERALQIPASAQLENPTPSHEQLASGKVPGVRFDRATMLYEGADVAQLKSSSSSAAPHHQSSKKRGRIKRPSELPYLRLPKVRHTL</sequence>
<dbReference type="EMBL" id="JABSTV010001249">
    <property type="protein sequence ID" value="KAH7963576.1"/>
    <property type="molecule type" value="Genomic_DNA"/>
</dbReference>
<protein>
    <submittedName>
        <fullName evidence="2">Uncharacterized protein</fullName>
    </submittedName>
</protein>
<dbReference type="AlphaFoldDB" id="A0A9D4Q3C4"/>
<dbReference type="Proteomes" id="UP000821837">
    <property type="component" value="Chromosome 3"/>
</dbReference>
<gene>
    <name evidence="2" type="ORF">HPB52_021652</name>
</gene>
<evidence type="ECO:0000313" key="2">
    <source>
        <dbReference type="EMBL" id="KAH7963576.1"/>
    </source>
</evidence>
<keyword evidence="3" id="KW-1185">Reference proteome</keyword>
<reference evidence="2" key="1">
    <citation type="journal article" date="2020" name="Cell">
        <title>Large-Scale Comparative Analyses of Tick Genomes Elucidate Their Genetic Diversity and Vector Capacities.</title>
        <authorList>
            <consortium name="Tick Genome and Microbiome Consortium (TIGMIC)"/>
            <person name="Jia N."/>
            <person name="Wang J."/>
            <person name="Shi W."/>
            <person name="Du L."/>
            <person name="Sun Y."/>
            <person name="Zhan W."/>
            <person name="Jiang J.F."/>
            <person name="Wang Q."/>
            <person name="Zhang B."/>
            <person name="Ji P."/>
            <person name="Bell-Sakyi L."/>
            <person name="Cui X.M."/>
            <person name="Yuan T.T."/>
            <person name="Jiang B.G."/>
            <person name="Yang W.F."/>
            <person name="Lam T.T."/>
            <person name="Chang Q.C."/>
            <person name="Ding S.J."/>
            <person name="Wang X.J."/>
            <person name="Zhu J.G."/>
            <person name="Ruan X.D."/>
            <person name="Zhao L."/>
            <person name="Wei J.T."/>
            <person name="Ye R.Z."/>
            <person name="Que T.C."/>
            <person name="Du C.H."/>
            <person name="Zhou Y.H."/>
            <person name="Cheng J.X."/>
            <person name="Dai P.F."/>
            <person name="Guo W.B."/>
            <person name="Han X.H."/>
            <person name="Huang E.J."/>
            <person name="Li L.F."/>
            <person name="Wei W."/>
            <person name="Gao Y.C."/>
            <person name="Liu J.Z."/>
            <person name="Shao H.Z."/>
            <person name="Wang X."/>
            <person name="Wang C.C."/>
            <person name="Yang T.C."/>
            <person name="Huo Q.B."/>
            <person name="Li W."/>
            <person name="Chen H.Y."/>
            <person name="Chen S.E."/>
            <person name="Zhou L.G."/>
            <person name="Ni X.B."/>
            <person name="Tian J.H."/>
            <person name="Sheng Y."/>
            <person name="Liu T."/>
            <person name="Pan Y.S."/>
            <person name="Xia L.Y."/>
            <person name="Li J."/>
            <person name="Zhao F."/>
            <person name="Cao W.C."/>
        </authorList>
    </citation>
    <scope>NUCLEOTIDE SEQUENCE</scope>
    <source>
        <strain evidence="2">Rsan-2018</strain>
    </source>
</reference>
<feature type="compositionally biased region" description="Basic residues" evidence="1">
    <location>
        <begin position="76"/>
        <end position="85"/>
    </location>
</feature>
<evidence type="ECO:0000256" key="1">
    <source>
        <dbReference type="SAM" id="MobiDB-lite"/>
    </source>
</evidence>